<proteinExistence type="predicted"/>
<gene>
    <name evidence="3" type="ORF">C5Y83_11890</name>
</gene>
<dbReference type="Proteomes" id="UP000238322">
    <property type="component" value="Unassembled WGS sequence"/>
</dbReference>
<keyword evidence="1" id="KW-0175">Coiled coil</keyword>
<organism evidence="3 4">
    <name type="scientific">Blastopirellula marina</name>
    <dbReference type="NCBI Taxonomy" id="124"/>
    <lineage>
        <taxon>Bacteria</taxon>
        <taxon>Pseudomonadati</taxon>
        <taxon>Planctomycetota</taxon>
        <taxon>Planctomycetia</taxon>
        <taxon>Pirellulales</taxon>
        <taxon>Pirellulaceae</taxon>
        <taxon>Blastopirellula</taxon>
    </lineage>
</organism>
<dbReference type="AlphaFoldDB" id="A0A2S8FPX5"/>
<accession>A0A2S8FPX5</accession>
<feature type="region of interest" description="Disordered" evidence="2">
    <location>
        <begin position="120"/>
        <end position="147"/>
    </location>
</feature>
<dbReference type="InterPro" id="IPR052534">
    <property type="entry name" value="Extracell_DNA_Util/SecSys_Comp"/>
</dbReference>
<evidence type="ECO:0000256" key="1">
    <source>
        <dbReference type="SAM" id="Coils"/>
    </source>
</evidence>
<dbReference type="PANTHER" id="PTHR40278">
    <property type="entry name" value="DNA UTILIZATION PROTEIN HOFN"/>
    <property type="match status" value="1"/>
</dbReference>
<sequence length="242" mass="27673">MNEIEFLPKRFREKRRSSSVKIPRLLVFSLLVALLAVVSLYELFKLHHVRSQLATLKAQHERIAQLQQEVERTRNEVIQKRHHARLLTFLDHRYPKSQILAQITNPLPSEITIKRIELTHTQPVSSSSRQRSEKSSDQPPQGSPLEIDLKQLIADNKGRICTVELEGTTEDTSLLYTFLAALHESPLVDAAKIESIDPQMDVDGREFSNFTAHINIKRGHFEDFSPTVVQALETVENRGGVR</sequence>
<evidence type="ECO:0000313" key="4">
    <source>
        <dbReference type="Proteomes" id="UP000238322"/>
    </source>
</evidence>
<reference evidence="3 4" key="1">
    <citation type="submission" date="2018-02" db="EMBL/GenBank/DDBJ databases">
        <title>Comparative genomes isolates from brazilian mangrove.</title>
        <authorList>
            <person name="Araujo J.E."/>
            <person name="Taketani R.G."/>
            <person name="Silva M.C.P."/>
            <person name="Loureco M.V."/>
            <person name="Andreote F.D."/>
        </authorList>
    </citation>
    <scope>NUCLEOTIDE SEQUENCE [LARGE SCALE GENOMIC DNA]</scope>
    <source>
        <strain evidence="3 4">Hex-1 MGV</strain>
    </source>
</reference>
<feature type="coiled-coil region" evidence="1">
    <location>
        <begin position="49"/>
        <end position="83"/>
    </location>
</feature>
<name>A0A2S8FPX5_9BACT</name>
<evidence type="ECO:0008006" key="5">
    <source>
        <dbReference type="Google" id="ProtNLM"/>
    </source>
</evidence>
<evidence type="ECO:0000256" key="2">
    <source>
        <dbReference type="SAM" id="MobiDB-lite"/>
    </source>
</evidence>
<dbReference type="EMBL" id="PUHY01000010">
    <property type="protein sequence ID" value="PQO34229.1"/>
    <property type="molecule type" value="Genomic_DNA"/>
</dbReference>
<dbReference type="PANTHER" id="PTHR40278:SF1">
    <property type="entry name" value="DNA UTILIZATION PROTEIN HOFN"/>
    <property type="match status" value="1"/>
</dbReference>
<evidence type="ECO:0000313" key="3">
    <source>
        <dbReference type="EMBL" id="PQO34229.1"/>
    </source>
</evidence>
<dbReference type="OrthoDB" id="276330at2"/>
<dbReference type="RefSeq" id="WP_105329958.1">
    <property type="nucleotide sequence ID" value="NZ_PUHY01000010.1"/>
</dbReference>
<comment type="caution">
    <text evidence="3">The sequence shown here is derived from an EMBL/GenBank/DDBJ whole genome shotgun (WGS) entry which is preliminary data.</text>
</comment>
<protein>
    <recommendedName>
        <fullName evidence="5">Fimbrial assembly protein</fullName>
    </recommendedName>
</protein>